<proteinExistence type="predicted"/>
<comment type="caution">
    <text evidence="2">The sequence shown here is derived from an EMBL/GenBank/DDBJ whole genome shotgun (WGS) entry which is preliminary data.</text>
</comment>
<organism evidence="2 3">
    <name type="scientific">Candidatus Gallacutalibacter pullicola</name>
    <dbReference type="NCBI Taxonomy" id="2840830"/>
    <lineage>
        <taxon>Bacteria</taxon>
        <taxon>Bacillati</taxon>
        <taxon>Bacillota</taxon>
        <taxon>Clostridia</taxon>
        <taxon>Eubacteriales</taxon>
        <taxon>Candidatus Gallacutalibacter</taxon>
    </lineage>
</organism>
<evidence type="ECO:0000256" key="1">
    <source>
        <dbReference type="SAM" id="Phobius"/>
    </source>
</evidence>
<reference evidence="2" key="2">
    <citation type="journal article" date="2021" name="PeerJ">
        <title>Extensive microbial diversity within the chicken gut microbiome revealed by metagenomics and culture.</title>
        <authorList>
            <person name="Gilroy R."/>
            <person name="Ravi A."/>
            <person name="Getino M."/>
            <person name="Pursley I."/>
            <person name="Horton D.L."/>
            <person name="Alikhan N.F."/>
            <person name="Baker D."/>
            <person name="Gharbi K."/>
            <person name="Hall N."/>
            <person name="Watson M."/>
            <person name="Adriaenssens E.M."/>
            <person name="Foster-Nyarko E."/>
            <person name="Jarju S."/>
            <person name="Secka A."/>
            <person name="Antonio M."/>
            <person name="Oren A."/>
            <person name="Chaudhuri R.R."/>
            <person name="La Ragione R."/>
            <person name="Hildebrand F."/>
            <person name="Pallen M.J."/>
        </authorList>
    </citation>
    <scope>NUCLEOTIDE SEQUENCE</scope>
    <source>
        <strain evidence="2">ChiSjej1B19-7085</strain>
    </source>
</reference>
<feature type="transmembrane region" description="Helical" evidence="1">
    <location>
        <begin position="38"/>
        <end position="56"/>
    </location>
</feature>
<dbReference type="AlphaFoldDB" id="A0A9D1DPK4"/>
<name>A0A9D1DPK4_9FIRM</name>
<evidence type="ECO:0008006" key="4">
    <source>
        <dbReference type="Google" id="ProtNLM"/>
    </source>
</evidence>
<accession>A0A9D1DPK4</accession>
<gene>
    <name evidence="2" type="ORF">IAA54_03125</name>
</gene>
<dbReference type="EMBL" id="DVHF01000037">
    <property type="protein sequence ID" value="HIR56636.1"/>
    <property type="molecule type" value="Genomic_DNA"/>
</dbReference>
<protein>
    <recommendedName>
        <fullName evidence="4">Zn-finger containing protein</fullName>
    </recommendedName>
</protein>
<evidence type="ECO:0000313" key="3">
    <source>
        <dbReference type="Proteomes" id="UP000886785"/>
    </source>
</evidence>
<reference evidence="2" key="1">
    <citation type="submission" date="2020-10" db="EMBL/GenBank/DDBJ databases">
        <authorList>
            <person name="Gilroy R."/>
        </authorList>
    </citation>
    <scope>NUCLEOTIDE SEQUENCE</scope>
    <source>
        <strain evidence="2">ChiSjej1B19-7085</strain>
    </source>
</reference>
<keyword evidence="1" id="KW-0812">Transmembrane</keyword>
<dbReference type="Proteomes" id="UP000886785">
    <property type="component" value="Unassembled WGS sequence"/>
</dbReference>
<sequence length="130" mass="15697">MDWYRRFMYGRYGADKLTAAILIVYFIFYLSAQIARSYVLLAISLVIFVWCWYRVFSRNVEKRRKENEIFLKGWNKVKTWAQTMKGRIRDRKTHRYFRCPNCSSTLRVPKGKGKICITCPVCRKEFIKKT</sequence>
<evidence type="ECO:0000313" key="2">
    <source>
        <dbReference type="EMBL" id="HIR56636.1"/>
    </source>
</evidence>
<feature type="transmembrane region" description="Helical" evidence="1">
    <location>
        <begin position="12"/>
        <end position="32"/>
    </location>
</feature>
<keyword evidence="1" id="KW-0472">Membrane</keyword>
<keyword evidence="1" id="KW-1133">Transmembrane helix</keyword>